<dbReference type="PANTHER" id="PTHR42987">
    <property type="entry name" value="PEPTIDASE S49"/>
    <property type="match status" value="1"/>
</dbReference>
<keyword evidence="3" id="KW-0378">Hydrolase</keyword>
<dbReference type="CDD" id="cd07023">
    <property type="entry name" value="S49_Sppa_N_C"/>
    <property type="match status" value="1"/>
</dbReference>
<evidence type="ECO:0000259" key="5">
    <source>
        <dbReference type="Pfam" id="PF01343"/>
    </source>
</evidence>
<keyword evidence="4" id="KW-0720">Serine protease</keyword>
<reference evidence="6 7" key="1">
    <citation type="submission" date="2015-07" db="EMBL/GenBank/DDBJ databases">
        <title>Genome sequencing project for genomic taxonomy and phylogenomics of Bacillus-like bacteria.</title>
        <authorList>
            <person name="Liu B."/>
            <person name="Wang J."/>
            <person name="Zhu Y."/>
            <person name="Liu G."/>
            <person name="Chen Q."/>
            <person name="Chen Z."/>
            <person name="Che J."/>
            <person name="Ge C."/>
            <person name="Shi H."/>
            <person name="Pan Z."/>
            <person name="Liu X."/>
        </authorList>
    </citation>
    <scope>NUCLEOTIDE SEQUENCE [LARGE SCALE GENOMIC DNA]</scope>
    <source>
        <strain evidence="6 7">DSM 54</strain>
    </source>
</reference>
<dbReference type="GO" id="GO:0008236">
    <property type="term" value="F:serine-type peptidase activity"/>
    <property type="evidence" value="ECO:0007669"/>
    <property type="project" value="UniProtKB-KW"/>
</dbReference>
<sequence>MNVKRWVALVVAGVLLLFSLGINTIFALFKSDFLGNFDSLMAGNNLDVYENVIEGNNFDKRIAYLKVDGTIQDIGSGTLWQPVAYDHQFFLEQLDNILYDDSIQGVVLSVNSPGGGVKESADIYKKLVKIKEERQIPIYVSMDSMAASGGYYIAAPADKIFAHRDTITGSIGVIMQSINYQALAEKVGVKFETFKSGAHKDMLSPMREVTAEERAMMQDMINETYEEFVDIVEQGRNMSEADVKKVADGRIFGGTKALEAGLIDEIGDEEAVIAALRADYGLEDAALFEYAYDTGGWQSYVGMKIGSIFGPSAEEKMLMKIMTDYSAPKMMYLYGEY</sequence>
<dbReference type="Pfam" id="PF01343">
    <property type="entry name" value="Peptidase_S49"/>
    <property type="match status" value="1"/>
</dbReference>
<name>A0A0M9DHX6_9BACI</name>
<evidence type="ECO:0000256" key="2">
    <source>
        <dbReference type="ARBA" id="ARBA00022670"/>
    </source>
</evidence>
<dbReference type="InterPro" id="IPR002142">
    <property type="entry name" value="Peptidase_S49"/>
</dbReference>
<accession>A0A0M9DHX6</accession>
<dbReference type="InterPro" id="IPR047272">
    <property type="entry name" value="S49_SppA_C"/>
</dbReference>
<dbReference type="STRING" id="33935.ADM90_18985"/>
<feature type="domain" description="Peptidase S49" evidence="5">
    <location>
        <begin position="132"/>
        <end position="280"/>
    </location>
</feature>
<evidence type="ECO:0000256" key="4">
    <source>
        <dbReference type="ARBA" id="ARBA00022825"/>
    </source>
</evidence>
<evidence type="ECO:0000313" key="6">
    <source>
        <dbReference type="EMBL" id="KOY81229.1"/>
    </source>
</evidence>
<dbReference type="OrthoDB" id="9764363at2"/>
<keyword evidence="2" id="KW-0645">Protease</keyword>
<evidence type="ECO:0000256" key="3">
    <source>
        <dbReference type="ARBA" id="ARBA00022801"/>
    </source>
</evidence>
<dbReference type="EMBL" id="LGCI01000010">
    <property type="protein sequence ID" value="KOY81229.1"/>
    <property type="molecule type" value="Genomic_DNA"/>
</dbReference>
<dbReference type="InterPro" id="IPR004635">
    <property type="entry name" value="Pept_S49_SppA"/>
</dbReference>
<dbReference type="RefSeq" id="WP_053996469.1">
    <property type="nucleotide sequence ID" value="NZ_CP065643.1"/>
</dbReference>
<dbReference type="PATRIC" id="fig|33935.3.peg.2614"/>
<keyword evidence="7" id="KW-1185">Reference proteome</keyword>
<dbReference type="Gene3D" id="3.90.226.10">
    <property type="entry name" value="2-enoyl-CoA Hydratase, Chain A, domain 1"/>
    <property type="match status" value="2"/>
</dbReference>
<gene>
    <name evidence="6" type="ORF">ADM90_18985</name>
</gene>
<dbReference type="GO" id="GO:0006508">
    <property type="term" value="P:proteolysis"/>
    <property type="evidence" value="ECO:0007669"/>
    <property type="project" value="UniProtKB-KW"/>
</dbReference>
<dbReference type="Proteomes" id="UP000037977">
    <property type="component" value="Unassembled WGS sequence"/>
</dbReference>
<comment type="similarity">
    <text evidence="1">Belongs to the peptidase S49 family.</text>
</comment>
<evidence type="ECO:0000256" key="1">
    <source>
        <dbReference type="ARBA" id="ARBA00008683"/>
    </source>
</evidence>
<dbReference type="NCBIfam" id="TIGR00706">
    <property type="entry name" value="SppA_dom"/>
    <property type="match status" value="1"/>
</dbReference>
<dbReference type="AlphaFoldDB" id="A0A0M9DHX6"/>
<dbReference type="PANTHER" id="PTHR42987:SF7">
    <property type="entry name" value="SIGNAL PEPTIDE PEPTIDASE SPPA-RELATED"/>
    <property type="match status" value="1"/>
</dbReference>
<proteinExistence type="inferred from homology"/>
<dbReference type="InterPro" id="IPR029045">
    <property type="entry name" value="ClpP/crotonase-like_dom_sf"/>
</dbReference>
<dbReference type="SUPFAM" id="SSF52096">
    <property type="entry name" value="ClpP/crotonase"/>
    <property type="match status" value="1"/>
</dbReference>
<evidence type="ECO:0000313" key="7">
    <source>
        <dbReference type="Proteomes" id="UP000037977"/>
    </source>
</evidence>
<protein>
    <recommendedName>
        <fullName evidence="5">Peptidase S49 domain-containing protein</fullName>
    </recommendedName>
</protein>
<organism evidence="6 7">
    <name type="scientific">Lysinibacillus macroides</name>
    <dbReference type="NCBI Taxonomy" id="33935"/>
    <lineage>
        <taxon>Bacteria</taxon>
        <taxon>Bacillati</taxon>
        <taxon>Bacillota</taxon>
        <taxon>Bacilli</taxon>
        <taxon>Bacillales</taxon>
        <taxon>Bacillaceae</taxon>
        <taxon>Lysinibacillus</taxon>
    </lineage>
</organism>
<comment type="caution">
    <text evidence="6">The sequence shown here is derived from an EMBL/GenBank/DDBJ whole genome shotgun (WGS) entry which is preliminary data.</text>
</comment>